<dbReference type="SUPFAM" id="SSF52151">
    <property type="entry name" value="FabD/lysophospholipase-like"/>
    <property type="match status" value="1"/>
</dbReference>
<feature type="active site" description="Nucleophile" evidence="4">
    <location>
        <position position="40"/>
    </location>
</feature>
<dbReference type="Proteomes" id="UP000287361">
    <property type="component" value="Unassembled WGS sequence"/>
</dbReference>
<proteinExistence type="predicted"/>
<evidence type="ECO:0000256" key="1">
    <source>
        <dbReference type="ARBA" id="ARBA00022801"/>
    </source>
</evidence>
<feature type="domain" description="PNPLA" evidence="5">
    <location>
        <begin position="5"/>
        <end position="175"/>
    </location>
</feature>
<keyword evidence="1 4" id="KW-0378">Hydrolase</keyword>
<sequence>MKIGLVLEGGANRGVFTSGVLDYFMEQDLGKAFRYVIGTSAGAGNAMNFISGQHGRSRDTTITKDKRYAYFGLKNIIRTGHLFDMENIYWRVPTEYNLFDFDAYFRNPIEREYTATNCLTGQAEYLTDYGTDRRYLMNIGMASSALPGATPAVVINGIPYADGGVADSISVRRAFARGCDKVVIVETRRREFRMQLSKGTKFLAKRNEKKYPAFAAAMRNRPERYNATLDFIHEMEAAGRVFVIRPEQPEVKRLEKDYQKLSNFYRHGYTQAEKAFPALQAFLAE</sequence>
<feature type="short sequence motif" description="GXSXG" evidence="4">
    <location>
        <begin position="38"/>
        <end position="42"/>
    </location>
</feature>
<dbReference type="PANTHER" id="PTHR14226:SF25">
    <property type="entry name" value="PHOSPHOESTERASE"/>
    <property type="match status" value="1"/>
</dbReference>
<evidence type="ECO:0000256" key="4">
    <source>
        <dbReference type="PROSITE-ProRule" id="PRU01161"/>
    </source>
</evidence>
<reference evidence="6 7" key="1">
    <citation type="submission" date="2018-10" db="EMBL/GenBank/DDBJ databases">
        <title>Draft Genome Sequence of Anaerotignum sp. KCTC 15736.</title>
        <authorList>
            <person name="Choi S.H."/>
            <person name="Kim J.S."/>
            <person name="Kang S.W."/>
            <person name="Lee J.S."/>
            <person name="Park S.H."/>
        </authorList>
    </citation>
    <scope>NUCLEOTIDE SEQUENCE [LARGE SCALE GENOMIC DNA]</scope>
    <source>
        <strain evidence="6 7">KCTC 15736</strain>
    </source>
</reference>
<dbReference type="GeneID" id="86193975"/>
<dbReference type="Pfam" id="PF01734">
    <property type="entry name" value="Patatin"/>
    <property type="match status" value="1"/>
</dbReference>
<dbReference type="OrthoDB" id="9802424at2"/>
<dbReference type="InterPro" id="IPR045943">
    <property type="entry name" value="DUF6363"/>
</dbReference>
<dbReference type="GO" id="GO:0016787">
    <property type="term" value="F:hydrolase activity"/>
    <property type="evidence" value="ECO:0007669"/>
    <property type="project" value="UniProtKB-UniRule"/>
</dbReference>
<dbReference type="InterPro" id="IPR016035">
    <property type="entry name" value="Acyl_Trfase/lysoPLipase"/>
</dbReference>
<dbReference type="PROSITE" id="PS51635">
    <property type="entry name" value="PNPLA"/>
    <property type="match status" value="1"/>
</dbReference>
<dbReference type="Pfam" id="PF19890">
    <property type="entry name" value="DUF6363"/>
    <property type="match status" value="1"/>
</dbReference>
<comment type="caution">
    <text evidence="6">The sequence shown here is derived from an EMBL/GenBank/DDBJ whole genome shotgun (WGS) entry which is preliminary data.</text>
</comment>
<dbReference type="RefSeq" id="WP_016407274.1">
    <property type="nucleotide sequence ID" value="NZ_DAVZTY010000008.1"/>
</dbReference>
<protein>
    <submittedName>
        <fullName evidence="6">Patatin family protein</fullName>
    </submittedName>
</protein>
<accession>A0A401LCQ8</accession>
<feature type="short sequence motif" description="DGA/G" evidence="4">
    <location>
        <begin position="162"/>
        <end position="164"/>
    </location>
</feature>
<dbReference type="GO" id="GO:0016042">
    <property type="term" value="P:lipid catabolic process"/>
    <property type="evidence" value="ECO:0007669"/>
    <property type="project" value="UniProtKB-UniRule"/>
</dbReference>
<name>A0A401LCQ8_9FIRM</name>
<dbReference type="EMBL" id="BHVZ01000001">
    <property type="protein sequence ID" value="GCB29319.1"/>
    <property type="molecule type" value="Genomic_DNA"/>
</dbReference>
<organism evidence="6 7">
    <name type="scientific">Anaerotignum faecicola</name>
    <dbReference type="NCBI Taxonomy" id="2358141"/>
    <lineage>
        <taxon>Bacteria</taxon>
        <taxon>Bacillati</taxon>
        <taxon>Bacillota</taxon>
        <taxon>Clostridia</taxon>
        <taxon>Lachnospirales</taxon>
        <taxon>Anaerotignaceae</taxon>
        <taxon>Anaerotignum</taxon>
    </lineage>
</organism>
<dbReference type="InterPro" id="IPR050301">
    <property type="entry name" value="NTE"/>
</dbReference>
<evidence type="ECO:0000256" key="3">
    <source>
        <dbReference type="ARBA" id="ARBA00023098"/>
    </source>
</evidence>
<dbReference type="AlphaFoldDB" id="A0A401LCQ8"/>
<evidence type="ECO:0000313" key="7">
    <source>
        <dbReference type="Proteomes" id="UP000287361"/>
    </source>
</evidence>
<evidence type="ECO:0000259" key="5">
    <source>
        <dbReference type="PROSITE" id="PS51635"/>
    </source>
</evidence>
<dbReference type="InterPro" id="IPR037483">
    <property type="entry name" value="YjjU-like"/>
</dbReference>
<dbReference type="PANTHER" id="PTHR14226">
    <property type="entry name" value="NEUROPATHY TARGET ESTERASE/SWISS CHEESE D.MELANOGASTER"/>
    <property type="match status" value="1"/>
</dbReference>
<dbReference type="CDD" id="cd07208">
    <property type="entry name" value="Pat_hypo_Ecoli_yjju_like"/>
    <property type="match status" value="1"/>
</dbReference>
<gene>
    <name evidence="6" type="ORF">KGMB03357_09800</name>
</gene>
<keyword evidence="2 4" id="KW-0442">Lipid degradation</keyword>
<feature type="active site" description="Proton acceptor" evidence="4">
    <location>
        <position position="162"/>
    </location>
</feature>
<comment type="caution">
    <text evidence="4">Lacks conserved residue(s) required for the propagation of feature annotation.</text>
</comment>
<evidence type="ECO:0000313" key="6">
    <source>
        <dbReference type="EMBL" id="GCB29319.1"/>
    </source>
</evidence>
<dbReference type="InterPro" id="IPR002641">
    <property type="entry name" value="PNPLA_dom"/>
</dbReference>
<keyword evidence="7" id="KW-1185">Reference proteome</keyword>
<dbReference type="Gene3D" id="3.40.1090.10">
    <property type="entry name" value="Cytosolic phospholipase A2 catalytic domain"/>
    <property type="match status" value="2"/>
</dbReference>
<keyword evidence="3 4" id="KW-0443">Lipid metabolism</keyword>
<evidence type="ECO:0000256" key="2">
    <source>
        <dbReference type="ARBA" id="ARBA00022963"/>
    </source>
</evidence>